<reference evidence="8 9" key="1">
    <citation type="submission" date="2020-08" db="EMBL/GenBank/DDBJ databases">
        <title>Genome sequence of Sphingomonas sediminicola KACC 15039T.</title>
        <authorList>
            <person name="Hyun D.-W."/>
            <person name="Bae J.-W."/>
        </authorList>
    </citation>
    <scope>NUCLEOTIDE SEQUENCE [LARGE SCALE GENOMIC DNA]</scope>
    <source>
        <strain evidence="8 9">KACC 15039</strain>
    </source>
</reference>
<dbReference type="PROSITE" id="PS51371">
    <property type="entry name" value="CBS"/>
    <property type="match status" value="2"/>
</dbReference>
<evidence type="ECO:0000256" key="2">
    <source>
        <dbReference type="ARBA" id="ARBA00022737"/>
    </source>
</evidence>
<feature type="domain" description="SIS" evidence="7">
    <location>
        <begin position="43"/>
        <end position="186"/>
    </location>
</feature>
<keyword evidence="9" id="KW-1185">Reference proteome</keyword>
<accession>A0ABX6TAE7</accession>
<evidence type="ECO:0000256" key="1">
    <source>
        <dbReference type="ARBA" id="ARBA00008165"/>
    </source>
</evidence>
<dbReference type="InterPro" id="IPR035474">
    <property type="entry name" value="SIS_Kpsf"/>
</dbReference>
<keyword evidence="8" id="KW-0413">Isomerase</keyword>
<name>A0ABX6TAE7_9SPHN</name>
<dbReference type="InterPro" id="IPR000644">
    <property type="entry name" value="CBS_dom"/>
</dbReference>
<dbReference type="InterPro" id="IPR004800">
    <property type="entry name" value="KdsD/KpsF-type"/>
</dbReference>
<dbReference type="RefSeq" id="WP_187709770.1">
    <property type="nucleotide sequence ID" value="NZ_CP060782.1"/>
</dbReference>
<dbReference type="NCBIfam" id="TIGR00393">
    <property type="entry name" value="kpsF"/>
    <property type="match status" value="1"/>
</dbReference>
<dbReference type="Pfam" id="PF00571">
    <property type="entry name" value="CBS"/>
    <property type="match status" value="2"/>
</dbReference>
<proteinExistence type="inferred from homology"/>
<dbReference type="EMBL" id="CP060782">
    <property type="protein sequence ID" value="QNP46817.1"/>
    <property type="molecule type" value="Genomic_DNA"/>
</dbReference>
<dbReference type="CDD" id="cd04604">
    <property type="entry name" value="CBS_pair_SIS_assoc"/>
    <property type="match status" value="1"/>
</dbReference>
<dbReference type="Proteomes" id="UP000516105">
    <property type="component" value="Chromosome"/>
</dbReference>
<dbReference type="InterPro" id="IPR050986">
    <property type="entry name" value="GutQ/KpsF_isomerases"/>
</dbReference>
<gene>
    <name evidence="8" type="ORF">H9L14_07190</name>
</gene>
<evidence type="ECO:0000256" key="3">
    <source>
        <dbReference type="ARBA" id="ARBA00023122"/>
    </source>
</evidence>
<dbReference type="Pfam" id="PF01380">
    <property type="entry name" value="SIS"/>
    <property type="match status" value="1"/>
</dbReference>
<feature type="domain" description="CBS" evidence="6">
    <location>
        <begin position="275"/>
        <end position="328"/>
    </location>
</feature>
<protein>
    <submittedName>
        <fullName evidence="8">KpsF/GutQ family sugar-phosphate isomerase</fullName>
    </submittedName>
</protein>
<comment type="similarity">
    <text evidence="1 4">Belongs to the SIS family. GutQ/KpsF subfamily.</text>
</comment>
<dbReference type="SMART" id="SM00116">
    <property type="entry name" value="CBS"/>
    <property type="match status" value="2"/>
</dbReference>
<evidence type="ECO:0000259" key="7">
    <source>
        <dbReference type="PROSITE" id="PS51464"/>
    </source>
</evidence>
<dbReference type="Gene3D" id="3.10.580.10">
    <property type="entry name" value="CBS-domain"/>
    <property type="match status" value="1"/>
</dbReference>
<dbReference type="PROSITE" id="PS51464">
    <property type="entry name" value="SIS"/>
    <property type="match status" value="1"/>
</dbReference>
<dbReference type="InterPro" id="IPR046342">
    <property type="entry name" value="CBS_dom_sf"/>
</dbReference>
<dbReference type="PANTHER" id="PTHR42745:SF1">
    <property type="entry name" value="ARABINOSE 5-PHOSPHATE ISOMERASE KDSD"/>
    <property type="match status" value="1"/>
</dbReference>
<dbReference type="GO" id="GO:0016853">
    <property type="term" value="F:isomerase activity"/>
    <property type="evidence" value="ECO:0007669"/>
    <property type="project" value="UniProtKB-KW"/>
</dbReference>
<dbReference type="Gene3D" id="3.40.50.10490">
    <property type="entry name" value="Glucose-6-phosphate isomerase like protein, domain 1"/>
    <property type="match status" value="1"/>
</dbReference>
<evidence type="ECO:0000313" key="9">
    <source>
        <dbReference type="Proteomes" id="UP000516105"/>
    </source>
</evidence>
<evidence type="ECO:0000313" key="8">
    <source>
        <dbReference type="EMBL" id="QNP46817.1"/>
    </source>
</evidence>
<dbReference type="CDD" id="cd05014">
    <property type="entry name" value="SIS_Kpsf"/>
    <property type="match status" value="1"/>
</dbReference>
<keyword evidence="3 5" id="KW-0129">CBS domain</keyword>
<feature type="domain" description="CBS" evidence="6">
    <location>
        <begin position="211"/>
        <end position="269"/>
    </location>
</feature>
<dbReference type="InterPro" id="IPR046348">
    <property type="entry name" value="SIS_dom_sf"/>
</dbReference>
<dbReference type="PIRSF" id="PIRSF004692">
    <property type="entry name" value="KdsD_KpsF"/>
    <property type="match status" value="1"/>
</dbReference>
<evidence type="ECO:0000256" key="4">
    <source>
        <dbReference type="PIRNR" id="PIRNR004692"/>
    </source>
</evidence>
<sequence length="328" mass="34561">MAGTSASNPSAVDLLSFGRDVLHDEARALDALADSLGESFERAVGLIVECKGKLIVSGLGKSGHVGRKIAATFASTGTTATFLHLAEAIHGDLGMAAGGDIAILISQSGETAELEPVIDHFSAVGIPVIAITGNPQSMLASSAEAALVLPHWQEVGPESVAPTTSTTMTLALGDALAMTVMHLKGFTRTDFGRLHPGGSLGARLKPVKRLMHSGNQLPLTSGDSRMRETIVQMSEKRLGVVGVVDGEGYLIGVITDGDLRRHMEEGLDHVASDFMTKDPKTIGPDALVDEALTLFDEYRITTLFVVDEDNGRKRPLGVLHIHDCPSAR</sequence>
<evidence type="ECO:0000256" key="5">
    <source>
        <dbReference type="PROSITE-ProRule" id="PRU00703"/>
    </source>
</evidence>
<dbReference type="SUPFAM" id="SSF53697">
    <property type="entry name" value="SIS domain"/>
    <property type="match status" value="1"/>
</dbReference>
<keyword evidence="2" id="KW-0677">Repeat</keyword>
<dbReference type="InterPro" id="IPR001347">
    <property type="entry name" value="SIS_dom"/>
</dbReference>
<dbReference type="PANTHER" id="PTHR42745">
    <property type="match status" value="1"/>
</dbReference>
<organism evidence="8 9">
    <name type="scientific">Sphingomonas sediminicola</name>
    <dbReference type="NCBI Taxonomy" id="386874"/>
    <lineage>
        <taxon>Bacteria</taxon>
        <taxon>Pseudomonadati</taxon>
        <taxon>Pseudomonadota</taxon>
        <taxon>Alphaproteobacteria</taxon>
        <taxon>Sphingomonadales</taxon>
        <taxon>Sphingomonadaceae</taxon>
        <taxon>Sphingomonas</taxon>
    </lineage>
</organism>
<evidence type="ECO:0000259" key="6">
    <source>
        <dbReference type="PROSITE" id="PS51371"/>
    </source>
</evidence>